<accession>A0A9N9TUT6</accession>
<gene>
    <name evidence="7" type="ORF">PHYEVI_LOCUS8587</name>
</gene>
<reference evidence="7" key="1">
    <citation type="submission" date="2022-01" db="EMBL/GenBank/DDBJ databases">
        <authorList>
            <person name="King R."/>
        </authorList>
    </citation>
    <scope>NUCLEOTIDE SEQUENCE</scope>
</reference>
<keyword evidence="5" id="KW-0325">Glycoprotein</keyword>
<dbReference type="InterPro" id="IPR004911">
    <property type="entry name" value="Interferon-induced_GILT"/>
</dbReference>
<evidence type="ECO:0000313" key="7">
    <source>
        <dbReference type="EMBL" id="CAG9862267.1"/>
    </source>
</evidence>
<protein>
    <recommendedName>
        <fullName evidence="9">Gamma-interferon-inducible lysosomal thiol reductase</fullName>
    </recommendedName>
</protein>
<evidence type="ECO:0000256" key="4">
    <source>
        <dbReference type="ARBA" id="ARBA00022729"/>
    </source>
</evidence>
<evidence type="ECO:0008006" key="9">
    <source>
        <dbReference type="Google" id="ProtNLM"/>
    </source>
</evidence>
<organism evidence="7 8">
    <name type="scientific">Phyllotreta striolata</name>
    <name type="common">Striped flea beetle</name>
    <name type="synonym">Crioceris striolata</name>
    <dbReference type="NCBI Taxonomy" id="444603"/>
    <lineage>
        <taxon>Eukaryota</taxon>
        <taxon>Metazoa</taxon>
        <taxon>Ecdysozoa</taxon>
        <taxon>Arthropoda</taxon>
        <taxon>Hexapoda</taxon>
        <taxon>Insecta</taxon>
        <taxon>Pterygota</taxon>
        <taxon>Neoptera</taxon>
        <taxon>Endopterygota</taxon>
        <taxon>Coleoptera</taxon>
        <taxon>Polyphaga</taxon>
        <taxon>Cucujiformia</taxon>
        <taxon>Chrysomeloidea</taxon>
        <taxon>Chrysomelidae</taxon>
        <taxon>Galerucinae</taxon>
        <taxon>Alticini</taxon>
        <taxon>Phyllotreta</taxon>
    </lineage>
</organism>
<keyword evidence="8" id="KW-1185">Reference proteome</keyword>
<dbReference type="Pfam" id="PF03227">
    <property type="entry name" value="GILT"/>
    <property type="match status" value="1"/>
</dbReference>
<evidence type="ECO:0000313" key="8">
    <source>
        <dbReference type="Proteomes" id="UP001153712"/>
    </source>
</evidence>
<evidence type="ECO:0000256" key="6">
    <source>
        <dbReference type="SAM" id="SignalP"/>
    </source>
</evidence>
<proteinExistence type="inferred from homology"/>
<evidence type="ECO:0000256" key="5">
    <source>
        <dbReference type="ARBA" id="ARBA00023180"/>
    </source>
</evidence>
<dbReference type="EMBL" id="OU900098">
    <property type="protein sequence ID" value="CAG9862267.1"/>
    <property type="molecule type" value="Genomic_DNA"/>
</dbReference>
<name>A0A9N9TUT6_PHYSR</name>
<dbReference type="SUPFAM" id="SSF52833">
    <property type="entry name" value="Thioredoxin-like"/>
    <property type="match status" value="1"/>
</dbReference>
<keyword evidence="4 6" id="KW-0732">Signal</keyword>
<keyword evidence="3" id="KW-0964">Secreted</keyword>
<comment type="subcellular location">
    <subcellularLocation>
        <location evidence="1">Secreted</location>
    </subcellularLocation>
</comment>
<sequence length="221" mass="24639">MKWLPVVLFFVTNIYANNLKVTILYESLCPDSVNFLKNQFYPTYNILKEKLDVELVPFGKANATKINNTWYFHCQHKEAECYGNKVQSCAIDLTPKNVSVEFVMCAMKSGDASDDTILKQCAGDSNVTWSDIENCLNSGKGDALLAKNGEKTNELRPNIPMVPTIILNGVYSEAVQNLALKNFQDLAALILEEQKSGGDSSIDFSKKIVFFAMGLYILLVV</sequence>
<dbReference type="InterPro" id="IPR036249">
    <property type="entry name" value="Thioredoxin-like_sf"/>
</dbReference>
<dbReference type="PANTHER" id="PTHR13234">
    <property type="entry name" value="GAMMA-INTERFERON INDUCIBLE LYSOSOMAL THIOL REDUCTASE GILT"/>
    <property type="match status" value="1"/>
</dbReference>
<feature type="chain" id="PRO_5040326297" description="Gamma-interferon-inducible lysosomal thiol reductase" evidence="6">
    <location>
        <begin position="17"/>
        <end position="221"/>
    </location>
</feature>
<dbReference type="Proteomes" id="UP001153712">
    <property type="component" value="Chromosome 5"/>
</dbReference>
<evidence type="ECO:0000256" key="1">
    <source>
        <dbReference type="ARBA" id="ARBA00004613"/>
    </source>
</evidence>
<dbReference type="Gene3D" id="3.40.30.10">
    <property type="entry name" value="Glutaredoxin"/>
    <property type="match status" value="1"/>
</dbReference>
<dbReference type="GO" id="GO:0016671">
    <property type="term" value="F:oxidoreductase activity, acting on a sulfur group of donors, disulfide as acceptor"/>
    <property type="evidence" value="ECO:0007669"/>
    <property type="project" value="InterPro"/>
</dbReference>
<dbReference type="OrthoDB" id="958254at2759"/>
<dbReference type="PANTHER" id="PTHR13234:SF8">
    <property type="entry name" value="GAMMA-INTERFERON-INDUCIBLE LYSOSOMAL THIOL REDUCTASE"/>
    <property type="match status" value="1"/>
</dbReference>
<evidence type="ECO:0000256" key="2">
    <source>
        <dbReference type="ARBA" id="ARBA00005679"/>
    </source>
</evidence>
<comment type="similarity">
    <text evidence="2">Belongs to the GILT family.</text>
</comment>
<dbReference type="GO" id="GO:0005576">
    <property type="term" value="C:extracellular region"/>
    <property type="evidence" value="ECO:0007669"/>
    <property type="project" value="UniProtKB-SubCell"/>
</dbReference>
<evidence type="ECO:0000256" key="3">
    <source>
        <dbReference type="ARBA" id="ARBA00022525"/>
    </source>
</evidence>
<dbReference type="AlphaFoldDB" id="A0A9N9TUT6"/>
<feature type="signal peptide" evidence="6">
    <location>
        <begin position="1"/>
        <end position="16"/>
    </location>
</feature>